<comment type="caution">
    <text evidence="2">The sequence shown here is derived from an EMBL/GenBank/DDBJ whole genome shotgun (WGS) entry which is preliminary data.</text>
</comment>
<dbReference type="EMBL" id="JBEPMO010000005">
    <property type="protein sequence ID" value="MET3731678.1"/>
    <property type="molecule type" value="Genomic_DNA"/>
</dbReference>
<evidence type="ECO:0000313" key="3">
    <source>
        <dbReference type="Proteomes" id="UP001549146"/>
    </source>
</evidence>
<organism evidence="2 3">
    <name type="scientific">Moheibacter stercoris</name>
    <dbReference type="NCBI Taxonomy" id="1628251"/>
    <lineage>
        <taxon>Bacteria</taxon>
        <taxon>Pseudomonadati</taxon>
        <taxon>Bacteroidota</taxon>
        <taxon>Flavobacteriia</taxon>
        <taxon>Flavobacteriales</taxon>
        <taxon>Weeksellaceae</taxon>
        <taxon>Moheibacter</taxon>
    </lineage>
</organism>
<dbReference type="NCBIfam" id="NF040945">
    <property type="entry name" value="CCC_membrane"/>
    <property type="match status" value="1"/>
</dbReference>
<reference evidence="2 3" key="1">
    <citation type="submission" date="2024-06" db="EMBL/GenBank/DDBJ databases">
        <title>Genomic Encyclopedia of Type Strains, Phase IV (KMG-IV): sequencing the most valuable type-strain genomes for metagenomic binning, comparative biology and taxonomic classification.</title>
        <authorList>
            <person name="Goeker M."/>
        </authorList>
    </citation>
    <scope>NUCLEOTIDE SEQUENCE [LARGE SCALE GENOMIC DNA]</scope>
    <source>
        <strain evidence="2 3">DSM 29388</strain>
    </source>
</reference>
<protein>
    <submittedName>
        <fullName evidence="2">Membrane protein</fullName>
    </submittedName>
</protein>
<evidence type="ECO:0000313" key="2">
    <source>
        <dbReference type="EMBL" id="MET3731678.1"/>
    </source>
</evidence>
<proteinExistence type="predicted"/>
<feature type="transmembrane region" description="Helical" evidence="1">
    <location>
        <begin position="20"/>
        <end position="53"/>
    </location>
</feature>
<dbReference type="Proteomes" id="UP001549146">
    <property type="component" value="Unassembled WGS sequence"/>
</dbReference>
<keyword evidence="3" id="KW-1185">Reference proteome</keyword>
<dbReference type="RefSeq" id="WP_354508167.1">
    <property type="nucleotide sequence ID" value="NZ_JBEPMO010000005.1"/>
</dbReference>
<dbReference type="InterPro" id="IPR011655">
    <property type="entry name" value="MpPF26"/>
</dbReference>
<accession>A0ABV2LSX3</accession>
<keyword evidence="1" id="KW-0472">Membrane</keyword>
<keyword evidence="1" id="KW-0812">Transmembrane</keyword>
<feature type="transmembrane region" description="Helical" evidence="1">
    <location>
        <begin position="82"/>
        <end position="107"/>
    </location>
</feature>
<keyword evidence="1" id="KW-1133">Transmembrane helix</keyword>
<evidence type="ECO:0000256" key="1">
    <source>
        <dbReference type="SAM" id="Phobius"/>
    </source>
</evidence>
<name>A0ABV2LSX3_9FLAO</name>
<dbReference type="Pfam" id="PF07666">
    <property type="entry name" value="MpPF26"/>
    <property type="match status" value="1"/>
</dbReference>
<sequence>MNEFEEFNSNQKLPNDPLALILGIGSIIFSLLGCCCGAFTAVPGFLIGIIGWLMASKALKEYSNNPNYYNLTSYNNTKTAKILAIIGTILGLILGIFTVLWFVGVMAQPEILEEMRSTIEQMQQNS</sequence>
<gene>
    <name evidence="2" type="ORF">ABID46_001252</name>
</gene>